<protein>
    <submittedName>
        <fullName evidence="1">Uncharacterized protein</fullName>
    </submittedName>
</protein>
<evidence type="ECO:0000313" key="2">
    <source>
        <dbReference type="Proteomes" id="UP000236630"/>
    </source>
</evidence>
<dbReference type="EMBL" id="BDQV01000409">
    <property type="protein sequence ID" value="GAY64436.1"/>
    <property type="molecule type" value="Genomic_DNA"/>
</dbReference>
<sequence length="112" mass="13157">MSFSSKISKQRLQILTFQIRPLIWQPAFILLEFWEPLVITLQNLFVGLVWNVVGYVAGIRVVLEDGGLLGMGWSVAECLHWSVRVWLLEYSHWKRALLLEVKLKVLLLEYFR</sequence>
<dbReference type="Proteomes" id="UP000236630">
    <property type="component" value="Unassembled WGS sequence"/>
</dbReference>
<proteinExistence type="predicted"/>
<comment type="caution">
    <text evidence="1">The sequence shown here is derived from an EMBL/GenBank/DDBJ whole genome shotgun (WGS) entry which is preliminary data.</text>
</comment>
<keyword evidence="2" id="KW-1185">Reference proteome</keyword>
<gene>
    <name evidence="1" type="ORF">CUMW_233600</name>
</gene>
<name>A0A2H5QII6_CITUN</name>
<evidence type="ECO:0000313" key="1">
    <source>
        <dbReference type="EMBL" id="GAY64436.1"/>
    </source>
</evidence>
<reference evidence="1 2" key="1">
    <citation type="journal article" date="2017" name="Front. Genet.">
        <title>Draft sequencing of the heterozygous diploid genome of Satsuma (Citrus unshiu Marc.) using a hybrid assembly approach.</title>
        <authorList>
            <person name="Shimizu T."/>
            <person name="Tanizawa Y."/>
            <person name="Mochizuki T."/>
            <person name="Nagasaki H."/>
            <person name="Yoshioka T."/>
            <person name="Toyoda A."/>
            <person name="Fujiyama A."/>
            <person name="Kaminuma E."/>
            <person name="Nakamura Y."/>
        </authorList>
    </citation>
    <scope>NUCLEOTIDE SEQUENCE [LARGE SCALE GENOMIC DNA]</scope>
    <source>
        <strain evidence="2">cv. Miyagawa wase</strain>
    </source>
</reference>
<organism evidence="1 2">
    <name type="scientific">Citrus unshiu</name>
    <name type="common">Satsuma mandarin</name>
    <name type="synonym">Citrus nobilis var. unshiu</name>
    <dbReference type="NCBI Taxonomy" id="55188"/>
    <lineage>
        <taxon>Eukaryota</taxon>
        <taxon>Viridiplantae</taxon>
        <taxon>Streptophyta</taxon>
        <taxon>Embryophyta</taxon>
        <taxon>Tracheophyta</taxon>
        <taxon>Spermatophyta</taxon>
        <taxon>Magnoliopsida</taxon>
        <taxon>eudicotyledons</taxon>
        <taxon>Gunneridae</taxon>
        <taxon>Pentapetalae</taxon>
        <taxon>rosids</taxon>
        <taxon>malvids</taxon>
        <taxon>Sapindales</taxon>
        <taxon>Rutaceae</taxon>
        <taxon>Aurantioideae</taxon>
        <taxon>Citrus</taxon>
    </lineage>
</organism>
<dbReference type="AlphaFoldDB" id="A0A2H5QII6"/>
<accession>A0A2H5QII6</accession>